<dbReference type="AlphaFoldDB" id="A0ABD2MUL0"/>
<sequence length="149" mass="17969">ATQNTTQRYRLCLNKCEYPYSSIPSNLEEESLGLKYSSEEKAKRRRSENSLEEKPKKKKEDAKTPTKGENETGEIVDPDMREMMKRMLVEIKEIREENREYREEVILLRDENTAMKEEIVNLKKRLDQLEFVEQKMEKLSKEKRRIFCW</sequence>
<protein>
    <submittedName>
        <fullName evidence="3">Uncharacterized protein</fullName>
    </submittedName>
</protein>
<keyword evidence="1" id="KW-0175">Coiled coil</keyword>
<evidence type="ECO:0000313" key="3">
    <source>
        <dbReference type="EMBL" id="KAL3270168.1"/>
    </source>
</evidence>
<organism evidence="3 4">
    <name type="scientific">Cryptolaemus montrouzieri</name>
    <dbReference type="NCBI Taxonomy" id="559131"/>
    <lineage>
        <taxon>Eukaryota</taxon>
        <taxon>Metazoa</taxon>
        <taxon>Ecdysozoa</taxon>
        <taxon>Arthropoda</taxon>
        <taxon>Hexapoda</taxon>
        <taxon>Insecta</taxon>
        <taxon>Pterygota</taxon>
        <taxon>Neoptera</taxon>
        <taxon>Endopterygota</taxon>
        <taxon>Coleoptera</taxon>
        <taxon>Polyphaga</taxon>
        <taxon>Cucujiformia</taxon>
        <taxon>Coccinelloidea</taxon>
        <taxon>Coccinellidae</taxon>
        <taxon>Scymninae</taxon>
        <taxon>Scymnini</taxon>
        <taxon>Cryptolaemus</taxon>
    </lineage>
</organism>
<evidence type="ECO:0000256" key="1">
    <source>
        <dbReference type="SAM" id="Coils"/>
    </source>
</evidence>
<feature type="non-terminal residue" evidence="3">
    <location>
        <position position="1"/>
    </location>
</feature>
<evidence type="ECO:0000313" key="4">
    <source>
        <dbReference type="Proteomes" id="UP001516400"/>
    </source>
</evidence>
<proteinExistence type="predicted"/>
<comment type="caution">
    <text evidence="3">The sequence shown here is derived from an EMBL/GenBank/DDBJ whole genome shotgun (WGS) entry which is preliminary data.</text>
</comment>
<dbReference type="Proteomes" id="UP001516400">
    <property type="component" value="Unassembled WGS sequence"/>
</dbReference>
<feature type="region of interest" description="Disordered" evidence="2">
    <location>
        <begin position="20"/>
        <end position="81"/>
    </location>
</feature>
<feature type="coiled-coil region" evidence="1">
    <location>
        <begin position="84"/>
        <end position="142"/>
    </location>
</feature>
<dbReference type="EMBL" id="JABFTP020000021">
    <property type="protein sequence ID" value="KAL3270168.1"/>
    <property type="molecule type" value="Genomic_DNA"/>
</dbReference>
<keyword evidence="4" id="KW-1185">Reference proteome</keyword>
<feature type="compositionally biased region" description="Basic and acidic residues" evidence="2">
    <location>
        <begin position="37"/>
        <end position="70"/>
    </location>
</feature>
<gene>
    <name evidence="3" type="ORF">HHI36_009225</name>
</gene>
<name>A0ABD2MUL0_9CUCU</name>
<accession>A0ABD2MUL0</accession>
<reference evidence="3 4" key="1">
    <citation type="journal article" date="2021" name="BMC Biol.">
        <title>Horizontally acquired antibacterial genes associated with adaptive radiation of ladybird beetles.</title>
        <authorList>
            <person name="Li H.S."/>
            <person name="Tang X.F."/>
            <person name="Huang Y.H."/>
            <person name="Xu Z.Y."/>
            <person name="Chen M.L."/>
            <person name="Du X.Y."/>
            <person name="Qiu B.Y."/>
            <person name="Chen P.T."/>
            <person name="Zhang W."/>
            <person name="Slipinski A."/>
            <person name="Escalona H.E."/>
            <person name="Waterhouse R.M."/>
            <person name="Zwick A."/>
            <person name="Pang H."/>
        </authorList>
    </citation>
    <scope>NUCLEOTIDE SEQUENCE [LARGE SCALE GENOMIC DNA]</scope>
    <source>
        <strain evidence="3">SYSU2018</strain>
    </source>
</reference>
<evidence type="ECO:0000256" key="2">
    <source>
        <dbReference type="SAM" id="MobiDB-lite"/>
    </source>
</evidence>